<evidence type="ECO:0000313" key="2">
    <source>
        <dbReference type="Proteomes" id="UP000006671"/>
    </source>
</evidence>
<dbReference type="EMBL" id="GG738892">
    <property type="protein sequence ID" value="EFC40407.1"/>
    <property type="molecule type" value="Genomic_DNA"/>
</dbReference>
<dbReference type="InParanoid" id="D2VRK4"/>
<protein>
    <submittedName>
        <fullName evidence="1">Predicted protein</fullName>
    </submittedName>
</protein>
<sequence length="305" mass="33821">MTSCDVSVVLQNCRERLSFLPSSAFDNLIIQQEEEEKTSSSSLYHSHHYFGANSFKLSSSSMNIRNMMVHPFSLCILLIISIMMIQPSLSHEISSTTITSSSSSNTIDNSLRTSITSIVPSNLFINLIATPQTSGKSSNSTFTFNVVPIAIGDKTDVTCLECTLHAPIIYLVINDYGISFQYQLVTNNQCPSDFIKYFNQNNYSDPDAFFTETLSYSPQYSIGNLVNVTSSQDLFTIYGVLYRNNEKMNSGVNCVNIKYSNNEIDTIAINLAANGSCPPISSSPSCKLSSDTLFIVEQFVYIKKK</sequence>
<dbReference type="KEGG" id="ngr:NAEGRDRAFT_71616"/>
<dbReference type="OMA" id="SQANIVY"/>
<dbReference type="GeneID" id="8851050"/>
<accession>D2VRK4</accession>
<gene>
    <name evidence="1" type="ORF">NAEGRDRAFT_71616</name>
</gene>
<reference evidence="1 2" key="1">
    <citation type="journal article" date="2010" name="Cell">
        <title>The genome of Naegleria gruberi illuminates early eukaryotic versatility.</title>
        <authorList>
            <person name="Fritz-Laylin L.K."/>
            <person name="Prochnik S.E."/>
            <person name="Ginger M.L."/>
            <person name="Dacks J.B."/>
            <person name="Carpenter M.L."/>
            <person name="Field M.C."/>
            <person name="Kuo A."/>
            <person name="Paredez A."/>
            <person name="Chapman J."/>
            <person name="Pham J."/>
            <person name="Shu S."/>
            <person name="Neupane R."/>
            <person name="Cipriano M."/>
            <person name="Mancuso J."/>
            <person name="Tu H."/>
            <person name="Salamov A."/>
            <person name="Lindquist E."/>
            <person name="Shapiro H."/>
            <person name="Lucas S."/>
            <person name="Grigoriev I.V."/>
            <person name="Cande W.Z."/>
            <person name="Fulton C."/>
            <person name="Rokhsar D.S."/>
            <person name="Dawson S.C."/>
        </authorList>
    </citation>
    <scope>NUCLEOTIDE SEQUENCE [LARGE SCALE GENOMIC DNA]</scope>
    <source>
        <strain evidence="1 2">NEG-M</strain>
    </source>
</reference>
<name>D2VRK4_NAEGR</name>
<dbReference type="VEuPathDB" id="AmoebaDB:NAEGRDRAFT_71616"/>
<proteinExistence type="predicted"/>
<keyword evidence="2" id="KW-1185">Reference proteome</keyword>
<organism evidence="2">
    <name type="scientific">Naegleria gruberi</name>
    <name type="common">Amoeba</name>
    <dbReference type="NCBI Taxonomy" id="5762"/>
    <lineage>
        <taxon>Eukaryota</taxon>
        <taxon>Discoba</taxon>
        <taxon>Heterolobosea</taxon>
        <taxon>Tetramitia</taxon>
        <taxon>Eutetramitia</taxon>
        <taxon>Vahlkampfiidae</taxon>
        <taxon>Naegleria</taxon>
    </lineage>
</organism>
<dbReference type="OrthoDB" id="10428896at2759"/>
<dbReference type="Proteomes" id="UP000006671">
    <property type="component" value="Unassembled WGS sequence"/>
</dbReference>
<evidence type="ECO:0000313" key="1">
    <source>
        <dbReference type="EMBL" id="EFC40407.1"/>
    </source>
</evidence>
<dbReference type="RefSeq" id="XP_002673151.1">
    <property type="nucleotide sequence ID" value="XM_002673105.1"/>
</dbReference>
<dbReference type="AlphaFoldDB" id="D2VRK4"/>